<dbReference type="RefSeq" id="WP_406693705.1">
    <property type="nucleotide sequence ID" value="NZ_CP155447.1"/>
</dbReference>
<proteinExistence type="predicted"/>
<dbReference type="PROSITE" id="PS00356">
    <property type="entry name" value="HTH_LACI_1"/>
    <property type="match status" value="1"/>
</dbReference>
<dbReference type="EMBL" id="CP155447">
    <property type="protein sequence ID" value="XBH01021.1"/>
    <property type="molecule type" value="Genomic_DNA"/>
</dbReference>
<name>A0AAU7C8C4_9BACT</name>
<dbReference type="AlphaFoldDB" id="A0AAU7C8C4"/>
<evidence type="ECO:0000259" key="4">
    <source>
        <dbReference type="PROSITE" id="PS50932"/>
    </source>
</evidence>
<dbReference type="InterPro" id="IPR028082">
    <property type="entry name" value="Peripla_BP_I"/>
</dbReference>
<evidence type="ECO:0000256" key="1">
    <source>
        <dbReference type="ARBA" id="ARBA00023015"/>
    </source>
</evidence>
<keyword evidence="1" id="KW-0805">Transcription regulation</keyword>
<dbReference type="PANTHER" id="PTHR30146">
    <property type="entry name" value="LACI-RELATED TRANSCRIPTIONAL REPRESSOR"/>
    <property type="match status" value="1"/>
</dbReference>
<dbReference type="Gene3D" id="1.10.260.40">
    <property type="entry name" value="lambda repressor-like DNA-binding domains"/>
    <property type="match status" value="1"/>
</dbReference>
<dbReference type="PANTHER" id="PTHR30146:SF138">
    <property type="entry name" value="TRANSCRIPTIONAL REGULATORY PROTEIN"/>
    <property type="match status" value="1"/>
</dbReference>
<reference evidence="5" key="1">
    <citation type="submission" date="2024-05" db="EMBL/GenBank/DDBJ databases">
        <title>Planctomycetes of the genus Singulisphaera possess chitinolytic capabilities.</title>
        <authorList>
            <person name="Ivanova A."/>
        </authorList>
    </citation>
    <scope>NUCLEOTIDE SEQUENCE</scope>
    <source>
        <strain evidence="5">Ch08T</strain>
    </source>
</reference>
<dbReference type="SUPFAM" id="SSF47413">
    <property type="entry name" value="lambda repressor-like DNA-binding domains"/>
    <property type="match status" value="1"/>
</dbReference>
<dbReference type="CDD" id="cd01392">
    <property type="entry name" value="HTH_LacI"/>
    <property type="match status" value="1"/>
</dbReference>
<evidence type="ECO:0000313" key="5">
    <source>
        <dbReference type="EMBL" id="XBH01021.1"/>
    </source>
</evidence>
<evidence type="ECO:0000256" key="3">
    <source>
        <dbReference type="ARBA" id="ARBA00023163"/>
    </source>
</evidence>
<feature type="domain" description="HTH lacI-type" evidence="4">
    <location>
        <begin position="3"/>
        <end position="58"/>
    </location>
</feature>
<dbReference type="InterPro" id="IPR010982">
    <property type="entry name" value="Lambda_DNA-bd_dom_sf"/>
</dbReference>
<dbReference type="GO" id="GO:0000976">
    <property type="term" value="F:transcription cis-regulatory region binding"/>
    <property type="evidence" value="ECO:0007669"/>
    <property type="project" value="TreeGrafter"/>
</dbReference>
<keyword evidence="3" id="KW-0804">Transcription</keyword>
<dbReference type="CDD" id="cd06267">
    <property type="entry name" value="PBP1_LacI_sugar_binding-like"/>
    <property type="match status" value="1"/>
</dbReference>
<dbReference type="GO" id="GO:0003700">
    <property type="term" value="F:DNA-binding transcription factor activity"/>
    <property type="evidence" value="ECO:0007669"/>
    <property type="project" value="TreeGrafter"/>
</dbReference>
<dbReference type="Pfam" id="PF13377">
    <property type="entry name" value="Peripla_BP_3"/>
    <property type="match status" value="1"/>
</dbReference>
<dbReference type="Pfam" id="PF00356">
    <property type="entry name" value="LacI"/>
    <property type="match status" value="1"/>
</dbReference>
<accession>A0AAU7C8C4</accession>
<dbReference type="InterPro" id="IPR000843">
    <property type="entry name" value="HTH_LacI"/>
</dbReference>
<keyword evidence="2 5" id="KW-0238">DNA-binding</keyword>
<sequence length="337" mass="36987">MSVTMRDVAKQAGVSLQSVSNVVNGRTSQLREETRQRIIQAIRDLNYQPNVQARGLRLQYTKTMAFLTIDPAVRFLSDPFHVAILSGMVDTLRQEDYGLLVQGFHPDQAAGVFRRLVRQRRFDGAVVHLSGSPDRRAEHIEELESTGYPFVLIEDRAEAPTAACVLADDRGGAAAAVAFLQSKGNQRIGFLATDRLWPAVEKRIAGYEEAIQAGGGCWSKVWEVERETVEGARSRMEAVLRDDPTVTAILCANDVLAVGAIQAAKQLGRKVPTSLAIIGFDDFDFAQYVDPPLTTVALPGVEMGGRAAELLLTYIKNGKFDTPEVVFPTKLIRRCSA</sequence>
<evidence type="ECO:0000256" key="2">
    <source>
        <dbReference type="ARBA" id="ARBA00023125"/>
    </source>
</evidence>
<protein>
    <submittedName>
        <fullName evidence="5">LacI family DNA-binding transcriptional regulator</fullName>
    </submittedName>
</protein>
<dbReference type="SMART" id="SM00354">
    <property type="entry name" value="HTH_LACI"/>
    <property type="match status" value="1"/>
</dbReference>
<dbReference type="InterPro" id="IPR046335">
    <property type="entry name" value="LacI/GalR-like_sensor"/>
</dbReference>
<gene>
    <name evidence="5" type="ORF">V5E97_21980</name>
</gene>
<dbReference type="Gene3D" id="3.40.50.2300">
    <property type="match status" value="2"/>
</dbReference>
<dbReference type="SUPFAM" id="SSF53822">
    <property type="entry name" value="Periplasmic binding protein-like I"/>
    <property type="match status" value="1"/>
</dbReference>
<dbReference type="PROSITE" id="PS50932">
    <property type="entry name" value="HTH_LACI_2"/>
    <property type="match status" value="1"/>
</dbReference>
<organism evidence="5">
    <name type="scientific">Singulisphaera sp. Ch08</name>
    <dbReference type="NCBI Taxonomy" id="3120278"/>
    <lineage>
        <taxon>Bacteria</taxon>
        <taxon>Pseudomonadati</taxon>
        <taxon>Planctomycetota</taxon>
        <taxon>Planctomycetia</taxon>
        <taxon>Isosphaerales</taxon>
        <taxon>Isosphaeraceae</taxon>
        <taxon>Singulisphaera</taxon>
    </lineage>
</organism>